<gene>
    <name evidence="2" type="ORF">ACRE_053870</name>
</gene>
<feature type="compositionally biased region" description="Polar residues" evidence="1">
    <location>
        <begin position="27"/>
        <end position="42"/>
    </location>
</feature>
<dbReference type="Proteomes" id="UP000029964">
    <property type="component" value="Unassembled WGS sequence"/>
</dbReference>
<accession>A0A086T3A7</accession>
<evidence type="ECO:0000256" key="1">
    <source>
        <dbReference type="SAM" id="MobiDB-lite"/>
    </source>
</evidence>
<protein>
    <submittedName>
        <fullName evidence="2">Uncharacterized protein</fullName>
    </submittedName>
</protein>
<name>A0A086T3A7_HAPC1</name>
<keyword evidence="3" id="KW-1185">Reference proteome</keyword>
<comment type="caution">
    <text evidence="2">The sequence shown here is derived from an EMBL/GenBank/DDBJ whole genome shotgun (WGS) entry which is preliminary data.</text>
</comment>
<dbReference type="EMBL" id="JPKY01000060">
    <property type="protein sequence ID" value="KFH43839.1"/>
    <property type="molecule type" value="Genomic_DNA"/>
</dbReference>
<sequence length="161" mass="18227">MATSRSTSPVKDEVSLGNEAADVRQTELPTSEHSNAFPTASKTPEPIADHTGTVPPDASRQSSPSVPPPYDWDDFERRYEEALREADAHEREVLKEADNLSRYFRAWASAASAHDDERAVKRLQTRKRFVNLAEERMEQKQQHYEEVVKAFESALALLRST</sequence>
<organism evidence="2 3">
    <name type="scientific">Hapsidospora chrysogenum (strain ATCC 11550 / CBS 779.69 / DSM 880 / IAM 14645 / JCM 23072 / IMI 49137)</name>
    <name type="common">Acremonium chrysogenum</name>
    <dbReference type="NCBI Taxonomy" id="857340"/>
    <lineage>
        <taxon>Eukaryota</taxon>
        <taxon>Fungi</taxon>
        <taxon>Dikarya</taxon>
        <taxon>Ascomycota</taxon>
        <taxon>Pezizomycotina</taxon>
        <taxon>Sordariomycetes</taxon>
        <taxon>Hypocreomycetidae</taxon>
        <taxon>Hypocreales</taxon>
        <taxon>Bionectriaceae</taxon>
        <taxon>Hapsidospora</taxon>
    </lineage>
</organism>
<proteinExistence type="predicted"/>
<feature type="region of interest" description="Disordered" evidence="1">
    <location>
        <begin position="1"/>
        <end position="73"/>
    </location>
</feature>
<dbReference type="OrthoDB" id="5335351at2759"/>
<dbReference type="HOGENOM" id="CLU_097655_0_1_1"/>
<dbReference type="STRING" id="857340.A0A086T3A7"/>
<reference evidence="3" key="1">
    <citation type="journal article" date="2014" name="Genome Announc.">
        <title>Genome sequence and annotation of Acremonium chrysogenum, producer of the beta-lactam antibiotic cephalosporin C.</title>
        <authorList>
            <person name="Terfehr D."/>
            <person name="Dahlmann T.A."/>
            <person name="Specht T."/>
            <person name="Zadra I."/>
            <person name="Kuernsteiner H."/>
            <person name="Kueck U."/>
        </authorList>
    </citation>
    <scope>NUCLEOTIDE SEQUENCE [LARGE SCALE GENOMIC DNA]</scope>
    <source>
        <strain evidence="3">ATCC 11550 / CBS 779.69 / DSM 880 / IAM 14645 / JCM 23072 / IMI 49137</strain>
    </source>
</reference>
<evidence type="ECO:0000313" key="3">
    <source>
        <dbReference type="Proteomes" id="UP000029964"/>
    </source>
</evidence>
<dbReference type="AlphaFoldDB" id="A0A086T3A7"/>
<evidence type="ECO:0000313" key="2">
    <source>
        <dbReference type="EMBL" id="KFH43839.1"/>
    </source>
</evidence>